<dbReference type="EMBL" id="IACM01166034">
    <property type="protein sequence ID" value="LAB42960.1"/>
    <property type="molecule type" value="Transcribed_RNA"/>
</dbReference>
<organism evidence="1">
    <name type="scientific">Micrurus spixii</name>
    <name type="common">Amazon coral snake</name>
    <dbReference type="NCBI Taxonomy" id="129469"/>
    <lineage>
        <taxon>Eukaryota</taxon>
        <taxon>Metazoa</taxon>
        <taxon>Chordata</taxon>
        <taxon>Craniata</taxon>
        <taxon>Vertebrata</taxon>
        <taxon>Euteleostomi</taxon>
        <taxon>Lepidosauria</taxon>
        <taxon>Squamata</taxon>
        <taxon>Bifurcata</taxon>
        <taxon>Unidentata</taxon>
        <taxon>Episquamata</taxon>
        <taxon>Toxicofera</taxon>
        <taxon>Serpentes</taxon>
        <taxon>Colubroidea</taxon>
        <taxon>Elapidae</taxon>
        <taxon>Elapinae</taxon>
        <taxon>Micrurus</taxon>
    </lineage>
</organism>
<reference evidence="1" key="2">
    <citation type="submission" date="2017-11" db="EMBL/GenBank/DDBJ databases">
        <title>Coralsnake Venomics: Analyses of Venom Gland Transcriptomes and Proteomes of Six Brazilian Taxa.</title>
        <authorList>
            <person name="Aird S.D."/>
            <person name="Jorge da Silva N."/>
            <person name="Qiu L."/>
            <person name="Villar-Briones A."/>
            <person name="Aparecida-Saddi V."/>
            <person name="Campos-Telles M.P."/>
            <person name="Grau M."/>
            <person name="Mikheyev A.S."/>
        </authorList>
    </citation>
    <scope>NUCLEOTIDE SEQUENCE</scope>
    <source>
        <tissue evidence="1">Venom_gland</tissue>
    </source>
</reference>
<accession>A0A2D4NB71</accession>
<sequence length="116" mass="13019">MVKNVFSLATQTLSNCPISKLHSGLKGSLQRSPRACFILNQEICYVSAWRCHLMKVELPGYQQMVVGKQHIHTMGVGTLSVDGSFTKLDASWKETIVQNGHIFTVLFEEKNFCCLN</sequence>
<protein>
    <submittedName>
        <fullName evidence="1">Uncharacterized protein</fullName>
    </submittedName>
</protein>
<evidence type="ECO:0000313" key="1">
    <source>
        <dbReference type="EMBL" id="LAB42960.1"/>
    </source>
</evidence>
<dbReference type="AlphaFoldDB" id="A0A2D4NB71"/>
<name>A0A2D4NB71_9SAUR</name>
<reference evidence="1" key="1">
    <citation type="submission" date="2017-07" db="EMBL/GenBank/DDBJ databases">
        <authorList>
            <person name="Mikheyev A."/>
            <person name="Grau M."/>
        </authorList>
    </citation>
    <scope>NUCLEOTIDE SEQUENCE</scope>
    <source>
        <tissue evidence="1">Venom_gland</tissue>
    </source>
</reference>
<proteinExistence type="predicted"/>